<name>A0A1X2G584_9FUNG</name>
<dbReference type="GO" id="GO:0005634">
    <property type="term" value="C:nucleus"/>
    <property type="evidence" value="ECO:0007669"/>
    <property type="project" value="TreeGrafter"/>
</dbReference>
<dbReference type="GO" id="GO:0008168">
    <property type="term" value="F:methyltransferase activity"/>
    <property type="evidence" value="ECO:0007669"/>
    <property type="project" value="UniProtKB-KW"/>
</dbReference>
<evidence type="ECO:0000256" key="4">
    <source>
        <dbReference type="ARBA" id="ARBA00039081"/>
    </source>
</evidence>
<protein>
    <recommendedName>
        <fullName evidence="5">tRNA (cytosine(38)-C(5))-methyltransferase</fullName>
        <ecNumber evidence="4">2.1.1.204</ecNumber>
    </recommendedName>
    <alternativeName>
        <fullName evidence="6">DNA (cytosine-5)-methyltransferase-like protein 2</fullName>
    </alternativeName>
</protein>
<comment type="similarity">
    <text evidence="7 8">Belongs to the class I-like SAM-binding methyltransferase superfamily. C5-methyltransferase family.</text>
</comment>
<dbReference type="PROSITE" id="PS51679">
    <property type="entry name" value="SAM_MT_C5"/>
    <property type="match status" value="1"/>
</dbReference>
<organism evidence="9 10">
    <name type="scientific">Hesseltinella vesiculosa</name>
    <dbReference type="NCBI Taxonomy" id="101127"/>
    <lineage>
        <taxon>Eukaryota</taxon>
        <taxon>Fungi</taxon>
        <taxon>Fungi incertae sedis</taxon>
        <taxon>Mucoromycota</taxon>
        <taxon>Mucoromycotina</taxon>
        <taxon>Mucoromycetes</taxon>
        <taxon>Mucorales</taxon>
        <taxon>Cunninghamellaceae</taxon>
        <taxon>Hesseltinella</taxon>
    </lineage>
</organism>
<dbReference type="PANTHER" id="PTHR46098">
    <property type="entry name" value="TRNA (CYTOSINE(38)-C(5))-METHYLTRANSFERASE"/>
    <property type="match status" value="1"/>
</dbReference>
<dbReference type="InterPro" id="IPR001525">
    <property type="entry name" value="C5_MeTfrase"/>
</dbReference>
<dbReference type="NCBIfam" id="TIGR00675">
    <property type="entry name" value="dcm"/>
    <property type="match status" value="1"/>
</dbReference>
<dbReference type="PROSITE" id="PS00095">
    <property type="entry name" value="C5_MTASE_2"/>
    <property type="match status" value="1"/>
</dbReference>
<evidence type="ECO:0000256" key="1">
    <source>
        <dbReference type="ARBA" id="ARBA00022603"/>
    </source>
</evidence>
<evidence type="ECO:0000256" key="6">
    <source>
        <dbReference type="ARBA" id="ARBA00042810"/>
    </source>
</evidence>
<dbReference type="Pfam" id="PF00145">
    <property type="entry name" value="DNA_methylase"/>
    <property type="match status" value="1"/>
</dbReference>
<dbReference type="PRINTS" id="PR00105">
    <property type="entry name" value="C5METTRFRASE"/>
</dbReference>
<keyword evidence="3 7" id="KW-0949">S-adenosyl-L-methionine</keyword>
<evidence type="ECO:0000256" key="7">
    <source>
        <dbReference type="PROSITE-ProRule" id="PRU01016"/>
    </source>
</evidence>
<proteinExistence type="inferred from homology"/>
<dbReference type="SUPFAM" id="SSF53335">
    <property type="entry name" value="S-adenosyl-L-methionine-dependent methyltransferases"/>
    <property type="match status" value="1"/>
</dbReference>
<evidence type="ECO:0000313" key="10">
    <source>
        <dbReference type="Proteomes" id="UP000242146"/>
    </source>
</evidence>
<dbReference type="Gene3D" id="3.40.50.150">
    <property type="entry name" value="Vaccinia Virus protein VP39"/>
    <property type="match status" value="1"/>
</dbReference>
<keyword evidence="1 7" id="KW-0489">Methyltransferase</keyword>
<dbReference type="Proteomes" id="UP000242146">
    <property type="component" value="Unassembled WGS sequence"/>
</dbReference>
<sequence length="338" mass="38551">MTLKVLEFYSGIGGMHYASLLANWDCRILKAFDVNDIANRIYGYNFGNETIGQHLIEGLDAMYFDNWRADVWTLSPPCQPYTRTGMQRASHDPRSKSFIYLLHVLDVMNHRPTYILVENVKGFETSDSRDMLVRQLQKSGYYFQEFLLNPKAVLGMPNSRLRYYLLARLHPSFDGDGQLVDKLPSHLNAPSYPSCIGSYLTNEANLEEYSVPNKVLLKMGNVFDIVKATDVSSCCFTKGYSHYAQGTGSILQTNLEVDTVEVFEAIEKAKQQGDDEKQIQLYRSLKLRYFTPREIANLMGFPSDFNFPSTVSKKQQYRTLGNSINVALVAQLMRYLVA</sequence>
<gene>
    <name evidence="9" type="ORF">DM01DRAFT_1312425</name>
</gene>
<reference evidence="9 10" key="1">
    <citation type="submission" date="2016-07" db="EMBL/GenBank/DDBJ databases">
        <title>Pervasive Adenine N6-methylation of Active Genes in Fungi.</title>
        <authorList>
            <consortium name="DOE Joint Genome Institute"/>
            <person name="Mondo S.J."/>
            <person name="Dannebaum R.O."/>
            <person name="Kuo R.C."/>
            <person name="Labutti K."/>
            <person name="Haridas S."/>
            <person name="Kuo A."/>
            <person name="Salamov A."/>
            <person name="Ahrendt S.R."/>
            <person name="Lipzen A."/>
            <person name="Sullivan W."/>
            <person name="Andreopoulos W.B."/>
            <person name="Clum A."/>
            <person name="Lindquist E."/>
            <person name="Daum C."/>
            <person name="Ramamoorthy G.K."/>
            <person name="Gryganskyi A."/>
            <person name="Culley D."/>
            <person name="Magnuson J.K."/>
            <person name="James T.Y."/>
            <person name="O'Malley M.A."/>
            <person name="Stajich J.E."/>
            <person name="Spatafora J.W."/>
            <person name="Visel A."/>
            <person name="Grigoriev I.V."/>
        </authorList>
    </citation>
    <scope>NUCLEOTIDE SEQUENCE [LARGE SCALE GENOMIC DNA]</scope>
    <source>
        <strain evidence="9 10">NRRL 3301</strain>
    </source>
</reference>
<dbReference type="EC" id="2.1.1.204" evidence="4"/>
<feature type="active site" evidence="7">
    <location>
        <position position="78"/>
    </location>
</feature>
<dbReference type="GO" id="GO:0032259">
    <property type="term" value="P:methylation"/>
    <property type="evidence" value="ECO:0007669"/>
    <property type="project" value="UniProtKB-KW"/>
</dbReference>
<dbReference type="PANTHER" id="PTHR46098:SF1">
    <property type="entry name" value="TRNA (CYTOSINE(38)-C(5))-METHYLTRANSFERASE"/>
    <property type="match status" value="1"/>
</dbReference>
<evidence type="ECO:0000313" key="9">
    <source>
        <dbReference type="EMBL" id="ORX44412.1"/>
    </source>
</evidence>
<dbReference type="InterPro" id="IPR031303">
    <property type="entry name" value="C5_meth_CS"/>
</dbReference>
<dbReference type="OrthoDB" id="414133at2759"/>
<evidence type="ECO:0000256" key="5">
    <source>
        <dbReference type="ARBA" id="ARBA00039681"/>
    </source>
</evidence>
<dbReference type="Gene3D" id="3.90.120.10">
    <property type="entry name" value="DNA Methylase, subunit A, domain 2"/>
    <property type="match status" value="1"/>
</dbReference>
<evidence type="ECO:0000256" key="8">
    <source>
        <dbReference type="RuleBase" id="RU000416"/>
    </source>
</evidence>
<evidence type="ECO:0000256" key="3">
    <source>
        <dbReference type="ARBA" id="ARBA00022691"/>
    </source>
</evidence>
<comment type="caution">
    <text evidence="9">The sequence shown here is derived from an EMBL/GenBank/DDBJ whole genome shotgun (WGS) entry which is preliminary data.</text>
</comment>
<dbReference type="STRING" id="101127.A0A1X2G584"/>
<evidence type="ECO:0000256" key="2">
    <source>
        <dbReference type="ARBA" id="ARBA00022679"/>
    </source>
</evidence>
<dbReference type="EMBL" id="MCGT01000048">
    <property type="protein sequence ID" value="ORX44412.1"/>
    <property type="molecule type" value="Genomic_DNA"/>
</dbReference>
<dbReference type="InterPro" id="IPR050750">
    <property type="entry name" value="C5-MTase"/>
</dbReference>
<keyword evidence="10" id="KW-1185">Reference proteome</keyword>
<accession>A0A1X2G584</accession>
<dbReference type="InterPro" id="IPR029063">
    <property type="entry name" value="SAM-dependent_MTases_sf"/>
</dbReference>
<keyword evidence="2 7" id="KW-0808">Transferase</keyword>
<dbReference type="AlphaFoldDB" id="A0A1X2G584"/>